<evidence type="ECO:0000313" key="1">
    <source>
        <dbReference type="EMBL" id="KAK2944788.1"/>
    </source>
</evidence>
<reference evidence="1 2" key="1">
    <citation type="journal article" date="2022" name="bioRxiv">
        <title>Genomics of Preaxostyla Flagellates Illuminates Evolutionary Transitions and the Path Towards Mitochondrial Loss.</title>
        <authorList>
            <person name="Novak L.V.F."/>
            <person name="Treitli S.C."/>
            <person name="Pyrih J."/>
            <person name="Halakuc P."/>
            <person name="Pipaliya S.V."/>
            <person name="Vacek V."/>
            <person name="Brzon O."/>
            <person name="Soukal P."/>
            <person name="Eme L."/>
            <person name="Dacks J.B."/>
            <person name="Karnkowska A."/>
            <person name="Elias M."/>
            <person name="Hampl V."/>
        </authorList>
    </citation>
    <scope>NUCLEOTIDE SEQUENCE [LARGE SCALE GENOMIC DNA]</scope>
    <source>
        <strain evidence="1">NAU3</strain>
        <tissue evidence="1">Gut</tissue>
    </source>
</reference>
<dbReference type="EMBL" id="JARBJD010000284">
    <property type="protein sequence ID" value="KAK2944788.1"/>
    <property type="molecule type" value="Genomic_DNA"/>
</dbReference>
<comment type="caution">
    <text evidence="1">The sequence shown here is derived from an EMBL/GenBank/DDBJ whole genome shotgun (WGS) entry which is preliminary data.</text>
</comment>
<sequence length="330" mass="37583">MDCSPFVNWDEEELESTEEWAIVFWSLVATVKLQPALDDSLEAKAVEFLESSDLGEGESADMFLDSLRRPTDGSLSDFIQSIVVLLSSTNEAIPITAMEMLNNLLTNCSAKNHLSLFEADLIPQLINTLNPLSLSFAEAEIIHTGLITSIHLCLWLATPLMYGQLEIEEGNDKQAVHKTVLKQVLTPSDPYIWHLCVNRYSINDGEQSGDFLILLVRLLQICPYYQPTMDFVLHVPVLLTIPSFLLFFEHDRSIDRFLYLMTCTQREWNETSGSERHMGKTMHRMLRMEGIEDVIEDKHQIDKDTIARRKIVADSVNLNNLQGMNLPRPK</sequence>
<organism evidence="1 2">
    <name type="scientific">Blattamonas nauphoetae</name>
    <dbReference type="NCBI Taxonomy" id="2049346"/>
    <lineage>
        <taxon>Eukaryota</taxon>
        <taxon>Metamonada</taxon>
        <taxon>Preaxostyla</taxon>
        <taxon>Oxymonadida</taxon>
        <taxon>Blattamonas</taxon>
    </lineage>
</organism>
<protein>
    <submittedName>
        <fullName evidence="1">Uncharacterized protein</fullName>
    </submittedName>
</protein>
<accession>A0ABQ9WZP7</accession>
<evidence type="ECO:0000313" key="2">
    <source>
        <dbReference type="Proteomes" id="UP001281761"/>
    </source>
</evidence>
<name>A0ABQ9WZP7_9EUKA</name>
<keyword evidence="2" id="KW-1185">Reference proteome</keyword>
<dbReference type="Proteomes" id="UP001281761">
    <property type="component" value="Unassembled WGS sequence"/>
</dbReference>
<proteinExistence type="predicted"/>
<gene>
    <name evidence="1" type="ORF">BLNAU_20261</name>
</gene>